<reference evidence="1" key="1">
    <citation type="journal article" date="2014" name="Int. J. Syst. Evol. Microbiol.">
        <title>Complete genome sequence of Corynebacterium casei LMG S-19264T (=DSM 44701T), isolated from a smear-ripened cheese.</title>
        <authorList>
            <consortium name="US DOE Joint Genome Institute (JGI-PGF)"/>
            <person name="Walter F."/>
            <person name="Albersmeier A."/>
            <person name="Kalinowski J."/>
            <person name="Ruckert C."/>
        </authorList>
    </citation>
    <scope>NUCLEOTIDE SEQUENCE</scope>
    <source>
        <strain evidence="1">CGMCC 1.15760</strain>
    </source>
</reference>
<dbReference type="Gene3D" id="3.40.1360.10">
    <property type="match status" value="1"/>
</dbReference>
<comment type="caution">
    <text evidence="1">The sequence shown here is derived from an EMBL/GenBank/DDBJ whole genome shotgun (WGS) entry which is preliminary data.</text>
</comment>
<dbReference type="EMBL" id="BMJT01000005">
    <property type="protein sequence ID" value="GGG24200.1"/>
    <property type="molecule type" value="Genomic_DNA"/>
</dbReference>
<gene>
    <name evidence="1" type="ORF">GCM10007425_18330</name>
</gene>
<sequence>MKCLIVEGRSDKLQVAQVLTEEDVVILCTNGTISVTSLEELLAPFEMYELYTFFDADASGDKLRQIMDRVYPEAMHLNTTRLYKEVALTPLRFIAAVLSRAHFTVRTPSIEGCGIKNEGMDRRTV</sequence>
<protein>
    <recommendedName>
        <fullName evidence="3">Toprim domain-containing protein</fullName>
    </recommendedName>
</protein>
<evidence type="ECO:0000313" key="1">
    <source>
        <dbReference type="EMBL" id="GGG24200.1"/>
    </source>
</evidence>
<dbReference type="RefSeq" id="WP_229704206.1">
    <property type="nucleotide sequence ID" value="NZ_BMJT01000005.1"/>
</dbReference>
<dbReference type="Proteomes" id="UP000616608">
    <property type="component" value="Unassembled WGS sequence"/>
</dbReference>
<reference evidence="1" key="2">
    <citation type="submission" date="2020-09" db="EMBL/GenBank/DDBJ databases">
        <authorList>
            <person name="Sun Q."/>
            <person name="Zhou Y."/>
        </authorList>
    </citation>
    <scope>NUCLEOTIDE SEQUENCE</scope>
    <source>
        <strain evidence="1">CGMCC 1.15760</strain>
    </source>
</reference>
<name>A0A917G5G0_9BACI</name>
<proteinExistence type="predicted"/>
<evidence type="ECO:0000313" key="2">
    <source>
        <dbReference type="Proteomes" id="UP000616608"/>
    </source>
</evidence>
<accession>A0A917G5G0</accession>
<evidence type="ECO:0008006" key="3">
    <source>
        <dbReference type="Google" id="ProtNLM"/>
    </source>
</evidence>
<dbReference type="AlphaFoldDB" id="A0A917G5G0"/>
<dbReference type="SUPFAM" id="SSF110455">
    <property type="entry name" value="Toprim domain"/>
    <property type="match status" value="1"/>
</dbReference>
<organism evidence="1 2">
    <name type="scientific">Lysinibacillus alkalisoli</name>
    <dbReference type="NCBI Taxonomy" id="1911548"/>
    <lineage>
        <taxon>Bacteria</taxon>
        <taxon>Bacillati</taxon>
        <taxon>Bacillota</taxon>
        <taxon>Bacilli</taxon>
        <taxon>Bacillales</taxon>
        <taxon>Bacillaceae</taxon>
        <taxon>Lysinibacillus</taxon>
    </lineage>
</organism>
<keyword evidence="2" id="KW-1185">Reference proteome</keyword>